<evidence type="ECO:0000256" key="1">
    <source>
        <dbReference type="ARBA" id="ARBA00018672"/>
    </source>
</evidence>
<dbReference type="InterPro" id="IPR046947">
    <property type="entry name" value="LytR-like"/>
</dbReference>
<proteinExistence type="predicted"/>
<comment type="function">
    <text evidence="2">May play the central regulatory role in sporulation. It may be an element of the effector pathway responsible for the activation of sporulation genes in response to nutritional stress. Spo0A may act in concert with spo0H (a sigma factor) to control the expression of some genes that are critical to the sporulation process.</text>
</comment>
<dbReference type="PANTHER" id="PTHR37299">
    <property type="entry name" value="TRANSCRIPTIONAL REGULATOR-RELATED"/>
    <property type="match status" value="1"/>
</dbReference>
<feature type="modified residue" description="4-aspartylphosphate" evidence="3">
    <location>
        <position position="53"/>
    </location>
</feature>
<gene>
    <name evidence="6" type="primary">ypdB_2</name>
    <name evidence="6" type="ORF">CTLFYP3_03289</name>
</gene>
<evidence type="ECO:0000256" key="3">
    <source>
        <dbReference type="PROSITE-ProRule" id="PRU00169"/>
    </source>
</evidence>
<evidence type="ECO:0000256" key="2">
    <source>
        <dbReference type="ARBA" id="ARBA00024867"/>
    </source>
</evidence>
<dbReference type="SMART" id="SM00448">
    <property type="entry name" value="REC"/>
    <property type="match status" value="1"/>
</dbReference>
<feature type="domain" description="HTH LytTR-type" evidence="5">
    <location>
        <begin position="128"/>
        <end position="227"/>
    </location>
</feature>
<dbReference type="Gene3D" id="3.40.50.2300">
    <property type="match status" value="1"/>
</dbReference>
<dbReference type="AlphaFoldDB" id="A0A6N3GL52"/>
<reference evidence="6" key="1">
    <citation type="submission" date="2019-11" db="EMBL/GenBank/DDBJ databases">
        <authorList>
            <person name="Feng L."/>
        </authorList>
    </citation>
    <scope>NUCLEOTIDE SEQUENCE</scope>
    <source>
        <strain evidence="6">CTertiumLFYP3</strain>
    </source>
</reference>
<dbReference type="InterPro" id="IPR011006">
    <property type="entry name" value="CheY-like_superfamily"/>
</dbReference>
<sequence length="235" mass="27382">MIKVAICDDDKNIVNDIKRYIESYNGASFEISLFNSGEDLIENKDKFNVIFLDIDMDGIDGIKAAKKIREYDKAVKIIYVTSYTDYLNIAFSVHAFGYLNKPISEEQIHSQISEAISYFKEEEVQEKLEFVTTDGIVRLAPKEIYYFEYIDRKVVIKTKDYSYSLKGRITAIAKDMAKYDFVMPHQSFTVNLFHVKSIKGYDIFMMDGSLIPLSQKKSTEFRDKFNMYLEKRILS</sequence>
<protein>
    <recommendedName>
        <fullName evidence="1">Stage 0 sporulation protein A homolog</fullName>
    </recommendedName>
</protein>
<dbReference type="SUPFAM" id="SSF52172">
    <property type="entry name" value="CheY-like"/>
    <property type="match status" value="1"/>
</dbReference>
<dbReference type="Gene3D" id="2.40.50.1020">
    <property type="entry name" value="LytTr DNA-binding domain"/>
    <property type="match status" value="1"/>
</dbReference>
<keyword evidence="3" id="KW-0597">Phosphoprotein</keyword>
<dbReference type="PANTHER" id="PTHR37299:SF1">
    <property type="entry name" value="STAGE 0 SPORULATION PROTEIN A HOMOLOG"/>
    <property type="match status" value="1"/>
</dbReference>
<dbReference type="PROSITE" id="PS50110">
    <property type="entry name" value="RESPONSE_REGULATORY"/>
    <property type="match status" value="1"/>
</dbReference>
<accession>A0A6N3GL52</accession>
<name>A0A6N3GL52_9CLOT</name>
<dbReference type="GO" id="GO:0003677">
    <property type="term" value="F:DNA binding"/>
    <property type="evidence" value="ECO:0007669"/>
    <property type="project" value="InterPro"/>
</dbReference>
<dbReference type="PROSITE" id="PS50930">
    <property type="entry name" value="HTH_LYTTR"/>
    <property type="match status" value="1"/>
</dbReference>
<organism evidence="6">
    <name type="scientific">Clostridium tertium</name>
    <dbReference type="NCBI Taxonomy" id="1559"/>
    <lineage>
        <taxon>Bacteria</taxon>
        <taxon>Bacillati</taxon>
        <taxon>Bacillota</taxon>
        <taxon>Clostridia</taxon>
        <taxon>Eubacteriales</taxon>
        <taxon>Clostridiaceae</taxon>
        <taxon>Clostridium</taxon>
    </lineage>
</organism>
<evidence type="ECO:0000259" key="4">
    <source>
        <dbReference type="PROSITE" id="PS50110"/>
    </source>
</evidence>
<dbReference type="InterPro" id="IPR001789">
    <property type="entry name" value="Sig_transdc_resp-reg_receiver"/>
</dbReference>
<dbReference type="Pfam" id="PF04397">
    <property type="entry name" value="LytTR"/>
    <property type="match status" value="1"/>
</dbReference>
<dbReference type="GO" id="GO:0000156">
    <property type="term" value="F:phosphorelay response regulator activity"/>
    <property type="evidence" value="ECO:0007669"/>
    <property type="project" value="InterPro"/>
</dbReference>
<dbReference type="Pfam" id="PF00072">
    <property type="entry name" value="Response_reg"/>
    <property type="match status" value="1"/>
</dbReference>
<evidence type="ECO:0000313" key="6">
    <source>
        <dbReference type="EMBL" id="VYU64693.1"/>
    </source>
</evidence>
<dbReference type="RefSeq" id="WP_156627735.1">
    <property type="nucleotide sequence ID" value="NZ_CACRTO010000048.1"/>
</dbReference>
<dbReference type="SMART" id="SM00850">
    <property type="entry name" value="LytTR"/>
    <property type="match status" value="1"/>
</dbReference>
<feature type="domain" description="Response regulatory" evidence="4">
    <location>
        <begin position="3"/>
        <end position="116"/>
    </location>
</feature>
<evidence type="ECO:0000259" key="5">
    <source>
        <dbReference type="PROSITE" id="PS50930"/>
    </source>
</evidence>
<dbReference type="InterPro" id="IPR007492">
    <property type="entry name" value="LytTR_DNA-bd_dom"/>
</dbReference>
<dbReference type="EMBL" id="CACRTO010000048">
    <property type="protein sequence ID" value="VYU64693.1"/>
    <property type="molecule type" value="Genomic_DNA"/>
</dbReference>